<proteinExistence type="predicted"/>
<protein>
    <submittedName>
        <fullName evidence="1">Uncharacterized protein</fullName>
    </submittedName>
</protein>
<comment type="caution">
    <text evidence="1">The sequence shown here is derived from an EMBL/GenBank/DDBJ whole genome shotgun (WGS) entry which is preliminary data.</text>
</comment>
<evidence type="ECO:0000313" key="1">
    <source>
        <dbReference type="EMBL" id="PJE50927.1"/>
    </source>
</evidence>
<accession>A0A2J0Q780</accession>
<name>A0A2J0Q780_9BACT</name>
<sequence length="171" mass="19915">MHSRSVLLVIGTLFLLCGCSSTNKYPPNFVLLKDYNLDKYHVVRKMSEDTNFKIKPNDFYVHPYYIGIAASVNPQTRDIFLSRRALNSECLDFFIAHEMGHLQEGVGGDQLIADYYGAMFVGKEKGEKCLFVLFEDSLKYFRKDTPTDRAFYYNHIRIFSFRLYSFHSCVI</sequence>
<reference evidence="1 2" key="1">
    <citation type="submission" date="2017-09" db="EMBL/GenBank/DDBJ databases">
        <title>Depth-based differentiation of microbial function through sediment-hosted aquifers and enrichment of novel symbionts in the deep terrestrial subsurface.</title>
        <authorList>
            <person name="Probst A.J."/>
            <person name="Ladd B."/>
            <person name="Jarett J.K."/>
            <person name="Geller-Mcgrath D.E."/>
            <person name="Sieber C.M."/>
            <person name="Emerson J.B."/>
            <person name="Anantharaman K."/>
            <person name="Thomas B.C."/>
            <person name="Malmstrom R."/>
            <person name="Stieglmeier M."/>
            <person name="Klingl A."/>
            <person name="Woyke T."/>
            <person name="Ryan C.M."/>
            <person name="Banfield J.F."/>
        </authorList>
    </citation>
    <scope>NUCLEOTIDE SEQUENCE [LARGE SCALE GENOMIC DNA]</scope>
    <source>
        <strain evidence="1">CG10_big_fil_rev_8_21_14_0_10_36_16</strain>
    </source>
</reference>
<dbReference type="Proteomes" id="UP000228496">
    <property type="component" value="Unassembled WGS sequence"/>
</dbReference>
<dbReference type="AlphaFoldDB" id="A0A2J0Q780"/>
<gene>
    <name evidence="1" type="ORF">COV29_01460</name>
</gene>
<dbReference type="EMBL" id="PCXQ01000004">
    <property type="protein sequence ID" value="PJE50927.1"/>
    <property type="molecule type" value="Genomic_DNA"/>
</dbReference>
<evidence type="ECO:0000313" key="2">
    <source>
        <dbReference type="Proteomes" id="UP000228496"/>
    </source>
</evidence>
<organism evidence="1 2">
    <name type="scientific">Candidatus Yanofskybacteria bacterium CG10_big_fil_rev_8_21_14_0_10_36_16</name>
    <dbReference type="NCBI Taxonomy" id="1975096"/>
    <lineage>
        <taxon>Bacteria</taxon>
        <taxon>Candidatus Yanofskyibacteriota</taxon>
    </lineage>
</organism>
<dbReference type="PROSITE" id="PS51257">
    <property type="entry name" value="PROKAR_LIPOPROTEIN"/>
    <property type="match status" value="1"/>
</dbReference>